<name>A0A4Y2R795_ARAVE</name>
<dbReference type="EMBL" id="BGPR01015805">
    <property type="protein sequence ID" value="GBN70665.1"/>
    <property type="molecule type" value="Genomic_DNA"/>
</dbReference>
<keyword evidence="2" id="KW-1185">Reference proteome</keyword>
<dbReference type="AlphaFoldDB" id="A0A4Y2R795"/>
<dbReference type="Proteomes" id="UP000499080">
    <property type="component" value="Unassembled WGS sequence"/>
</dbReference>
<evidence type="ECO:0000313" key="1">
    <source>
        <dbReference type="EMBL" id="GBN70665.1"/>
    </source>
</evidence>
<gene>
    <name evidence="1" type="ORF">AVEN_79799_1</name>
</gene>
<accession>A0A4Y2R795</accession>
<protein>
    <submittedName>
        <fullName evidence="1">Uncharacterized protein</fullName>
    </submittedName>
</protein>
<comment type="caution">
    <text evidence="1">The sequence shown here is derived from an EMBL/GenBank/DDBJ whole genome shotgun (WGS) entry which is preliminary data.</text>
</comment>
<reference evidence="1 2" key="1">
    <citation type="journal article" date="2019" name="Sci. Rep.">
        <title>Orb-weaving spider Araneus ventricosus genome elucidates the spidroin gene catalogue.</title>
        <authorList>
            <person name="Kono N."/>
            <person name="Nakamura H."/>
            <person name="Ohtoshi R."/>
            <person name="Moran D.A.P."/>
            <person name="Shinohara A."/>
            <person name="Yoshida Y."/>
            <person name="Fujiwara M."/>
            <person name="Mori M."/>
            <person name="Tomita M."/>
            <person name="Arakawa K."/>
        </authorList>
    </citation>
    <scope>NUCLEOTIDE SEQUENCE [LARGE SCALE GENOMIC DNA]</scope>
</reference>
<proteinExistence type="predicted"/>
<evidence type="ECO:0000313" key="2">
    <source>
        <dbReference type="Proteomes" id="UP000499080"/>
    </source>
</evidence>
<dbReference type="OrthoDB" id="445826at2759"/>
<sequence length="204" mass="23536">MKLGQNRPIPVCLHSVCDTGTVFLVHAAKAFDGVCMGVLIYRMLIMGILHRLVKVLSSHTLKNYFSVRAVNALSLPRNVKADVVQVSKFGPTCYNVFINNIRQPEEIEINLFANDTAILCSYRPPSAIIVKIASHLNRLERWLIKLKIKVHVEKCHVVYFSWRRIQPEPAKLFKRCIPWQQQIEIHLRQAPHIYEDRSKNSLLE</sequence>
<organism evidence="1 2">
    <name type="scientific">Araneus ventricosus</name>
    <name type="common">Orbweaver spider</name>
    <name type="synonym">Epeira ventricosa</name>
    <dbReference type="NCBI Taxonomy" id="182803"/>
    <lineage>
        <taxon>Eukaryota</taxon>
        <taxon>Metazoa</taxon>
        <taxon>Ecdysozoa</taxon>
        <taxon>Arthropoda</taxon>
        <taxon>Chelicerata</taxon>
        <taxon>Arachnida</taxon>
        <taxon>Araneae</taxon>
        <taxon>Araneomorphae</taxon>
        <taxon>Entelegynae</taxon>
        <taxon>Araneoidea</taxon>
        <taxon>Araneidae</taxon>
        <taxon>Araneus</taxon>
    </lineage>
</organism>